<accession>A0A6M0QCJ2</accession>
<dbReference type="AlphaFoldDB" id="A0A6M0QCJ2"/>
<sequence>MTIISVRDLTLNNFYKCINLKLREEQEKQIVSNLYSIGESKVNPCYTPYVIHLGEEVIGFVMTDYDPSLEDKNKYWVPRMMIDDRFQGKGYGQEAMKIIIERLSLNEDCNYIRLSTEPTNINAIKFYESLGFKNTGELLEESEIILEYSIL</sequence>
<dbReference type="PROSITE" id="PS51186">
    <property type="entry name" value="GNAT"/>
    <property type="match status" value="1"/>
</dbReference>
<dbReference type="Proteomes" id="UP000481043">
    <property type="component" value="Unassembled WGS sequence"/>
</dbReference>
<dbReference type="SUPFAM" id="SSF55729">
    <property type="entry name" value="Acyl-CoA N-acyltransferases (Nat)"/>
    <property type="match status" value="1"/>
</dbReference>
<dbReference type="GO" id="GO:0016747">
    <property type="term" value="F:acyltransferase activity, transferring groups other than amino-acyl groups"/>
    <property type="evidence" value="ECO:0007669"/>
    <property type="project" value="InterPro"/>
</dbReference>
<dbReference type="PANTHER" id="PTHR43617">
    <property type="entry name" value="L-AMINO ACID N-ACETYLTRANSFERASE"/>
    <property type="match status" value="1"/>
</dbReference>
<evidence type="ECO:0000259" key="1">
    <source>
        <dbReference type="PROSITE" id="PS51186"/>
    </source>
</evidence>
<protein>
    <submittedName>
        <fullName evidence="2">GNAT family N-acetyltransferase</fullName>
    </submittedName>
</protein>
<dbReference type="PANTHER" id="PTHR43617:SF34">
    <property type="entry name" value="PUTATIVE-RELATED"/>
    <property type="match status" value="1"/>
</dbReference>
<dbReference type="RefSeq" id="WP_163180248.1">
    <property type="nucleotide sequence ID" value="NZ_JAAIWM010000004.1"/>
</dbReference>
<gene>
    <name evidence="2" type="ORF">G4D63_13805</name>
</gene>
<proteinExistence type="predicted"/>
<keyword evidence="3" id="KW-1185">Reference proteome</keyword>
<dbReference type="InterPro" id="IPR050276">
    <property type="entry name" value="MshD_Acetyltransferase"/>
</dbReference>
<evidence type="ECO:0000313" key="3">
    <source>
        <dbReference type="Proteomes" id="UP000481043"/>
    </source>
</evidence>
<dbReference type="EMBL" id="JAAIWM010000004">
    <property type="protein sequence ID" value="NEY72808.1"/>
    <property type="molecule type" value="Genomic_DNA"/>
</dbReference>
<keyword evidence="2" id="KW-0808">Transferase</keyword>
<feature type="domain" description="N-acetyltransferase" evidence="1">
    <location>
        <begin position="4"/>
        <end position="151"/>
    </location>
</feature>
<dbReference type="CDD" id="cd04301">
    <property type="entry name" value="NAT_SF"/>
    <property type="match status" value="1"/>
</dbReference>
<evidence type="ECO:0000313" key="2">
    <source>
        <dbReference type="EMBL" id="NEY72808.1"/>
    </source>
</evidence>
<organism evidence="2 3">
    <name type="scientific">Bacillus mesophilus</name>
    <dbReference type="NCBI Taxonomy" id="1808955"/>
    <lineage>
        <taxon>Bacteria</taxon>
        <taxon>Bacillati</taxon>
        <taxon>Bacillota</taxon>
        <taxon>Bacilli</taxon>
        <taxon>Bacillales</taxon>
        <taxon>Bacillaceae</taxon>
        <taxon>Bacillus</taxon>
    </lineage>
</organism>
<comment type="caution">
    <text evidence="2">The sequence shown here is derived from an EMBL/GenBank/DDBJ whole genome shotgun (WGS) entry which is preliminary data.</text>
</comment>
<name>A0A6M0QCJ2_9BACI</name>
<dbReference type="InterPro" id="IPR016181">
    <property type="entry name" value="Acyl_CoA_acyltransferase"/>
</dbReference>
<dbReference type="InterPro" id="IPR000182">
    <property type="entry name" value="GNAT_dom"/>
</dbReference>
<dbReference type="Gene3D" id="3.40.630.30">
    <property type="match status" value="1"/>
</dbReference>
<reference evidence="2 3" key="1">
    <citation type="submission" date="2020-02" db="EMBL/GenBank/DDBJ databases">
        <title>Bacillus aquiflavi sp. nov., isolated from yellow water of strong flavor Chinese baijiu in Yibin region of China.</title>
        <authorList>
            <person name="Xie J."/>
        </authorList>
    </citation>
    <scope>NUCLEOTIDE SEQUENCE [LARGE SCALE GENOMIC DNA]</scope>
    <source>
        <strain evidence="2 3">SA4</strain>
    </source>
</reference>
<dbReference type="Pfam" id="PF00583">
    <property type="entry name" value="Acetyltransf_1"/>
    <property type="match status" value="1"/>
</dbReference>